<dbReference type="AlphaFoldDB" id="A0A517XRL6"/>
<dbReference type="PANTHER" id="PTHR48090:SF1">
    <property type="entry name" value="PROPHAGE BACTOPRENOL GLUCOSYL TRANSFERASE HOMOLOG"/>
    <property type="match status" value="1"/>
</dbReference>
<evidence type="ECO:0000256" key="6">
    <source>
        <dbReference type="ARBA" id="ARBA00023136"/>
    </source>
</evidence>
<evidence type="ECO:0000313" key="10">
    <source>
        <dbReference type="Proteomes" id="UP000319576"/>
    </source>
</evidence>
<evidence type="ECO:0000256" key="2">
    <source>
        <dbReference type="ARBA" id="ARBA00022676"/>
    </source>
</evidence>
<evidence type="ECO:0000256" key="1">
    <source>
        <dbReference type="ARBA" id="ARBA00004141"/>
    </source>
</evidence>
<keyword evidence="2 9" id="KW-0328">Glycosyltransferase</keyword>
<dbReference type="InterPro" id="IPR029044">
    <property type="entry name" value="Nucleotide-diphossugar_trans"/>
</dbReference>
<evidence type="ECO:0000256" key="5">
    <source>
        <dbReference type="ARBA" id="ARBA00022989"/>
    </source>
</evidence>
<dbReference type="EC" id="2.4.2.53" evidence="9"/>
<feature type="transmembrane region" description="Helical" evidence="7">
    <location>
        <begin position="272"/>
        <end position="291"/>
    </location>
</feature>
<keyword evidence="4 7" id="KW-0812">Transmembrane</keyword>
<keyword evidence="6 7" id="KW-0472">Membrane</keyword>
<dbReference type="Pfam" id="PF00535">
    <property type="entry name" value="Glycos_transf_2"/>
    <property type="match status" value="1"/>
</dbReference>
<dbReference type="InterPro" id="IPR050256">
    <property type="entry name" value="Glycosyltransferase_2"/>
</dbReference>
<evidence type="ECO:0000256" key="3">
    <source>
        <dbReference type="ARBA" id="ARBA00022679"/>
    </source>
</evidence>
<dbReference type="Proteomes" id="UP000319576">
    <property type="component" value="Chromosome"/>
</dbReference>
<evidence type="ECO:0000313" key="9">
    <source>
        <dbReference type="EMBL" id="QDU20156.1"/>
    </source>
</evidence>
<gene>
    <name evidence="9" type="primary">arnC_3</name>
    <name evidence="9" type="ORF">ETAA1_21000</name>
</gene>
<proteinExistence type="predicted"/>
<accession>A0A517XRL6</accession>
<dbReference type="SUPFAM" id="SSF53448">
    <property type="entry name" value="Nucleotide-diphospho-sugar transferases"/>
    <property type="match status" value="1"/>
</dbReference>
<dbReference type="PANTHER" id="PTHR48090">
    <property type="entry name" value="UNDECAPRENYL-PHOSPHATE 4-DEOXY-4-FORMAMIDO-L-ARABINOSE TRANSFERASE-RELATED"/>
    <property type="match status" value="1"/>
</dbReference>
<reference evidence="9 10" key="1">
    <citation type="submission" date="2019-02" db="EMBL/GenBank/DDBJ databases">
        <title>Deep-cultivation of Planctomycetes and their phenomic and genomic characterization uncovers novel biology.</title>
        <authorList>
            <person name="Wiegand S."/>
            <person name="Jogler M."/>
            <person name="Boedeker C."/>
            <person name="Pinto D."/>
            <person name="Vollmers J."/>
            <person name="Rivas-Marin E."/>
            <person name="Kohn T."/>
            <person name="Peeters S.H."/>
            <person name="Heuer A."/>
            <person name="Rast P."/>
            <person name="Oberbeckmann S."/>
            <person name="Bunk B."/>
            <person name="Jeske O."/>
            <person name="Meyerdierks A."/>
            <person name="Storesund J.E."/>
            <person name="Kallscheuer N."/>
            <person name="Luecker S."/>
            <person name="Lage O.M."/>
            <person name="Pohl T."/>
            <person name="Merkel B.J."/>
            <person name="Hornburger P."/>
            <person name="Mueller R.-W."/>
            <person name="Bruemmer F."/>
            <person name="Labrenz M."/>
            <person name="Spormann A.M."/>
            <person name="Op den Camp H."/>
            <person name="Overmann J."/>
            <person name="Amann R."/>
            <person name="Jetten M.S.M."/>
            <person name="Mascher T."/>
            <person name="Medema M.H."/>
            <person name="Devos D.P."/>
            <person name="Kaster A.-K."/>
            <person name="Ovreas L."/>
            <person name="Rohde M."/>
            <person name="Galperin M.Y."/>
            <person name="Jogler C."/>
        </authorList>
    </citation>
    <scope>NUCLEOTIDE SEQUENCE [LARGE SCALE GENOMIC DNA]</scope>
    <source>
        <strain evidence="9 10">ETA_A1</strain>
    </source>
</reference>
<dbReference type="OrthoDB" id="9807778at2"/>
<feature type="domain" description="Glycosyltransferase 2-like" evidence="8">
    <location>
        <begin position="30"/>
        <end position="166"/>
    </location>
</feature>
<comment type="subcellular location">
    <subcellularLocation>
        <location evidence="1">Membrane</location>
        <topology evidence="1">Multi-pass membrane protein</topology>
    </subcellularLocation>
</comment>
<dbReference type="RefSeq" id="WP_145237236.1">
    <property type="nucleotide sequence ID" value="NZ_CP036273.1"/>
</dbReference>
<evidence type="ECO:0000259" key="8">
    <source>
        <dbReference type="Pfam" id="PF00535"/>
    </source>
</evidence>
<keyword evidence="10" id="KW-1185">Reference proteome</keyword>
<dbReference type="GO" id="GO:0005886">
    <property type="term" value="C:plasma membrane"/>
    <property type="evidence" value="ECO:0007669"/>
    <property type="project" value="TreeGrafter"/>
</dbReference>
<evidence type="ECO:0000256" key="7">
    <source>
        <dbReference type="SAM" id="Phobius"/>
    </source>
</evidence>
<keyword evidence="3 9" id="KW-0808">Transferase</keyword>
<keyword evidence="5 7" id="KW-1133">Transmembrane helix</keyword>
<dbReference type="GO" id="GO:0099621">
    <property type="term" value="F:undecaprenyl-phosphate 4-deoxy-4-formamido-L-arabinose transferase activity"/>
    <property type="evidence" value="ECO:0007669"/>
    <property type="project" value="UniProtKB-EC"/>
</dbReference>
<dbReference type="InterPro" id="IPR001173">
    <property type="entry name" value="Glyco_trans_2-like"/>
</dbReference>
<feature type="transmembrane region" description="Helical" evidence="7">
    <location>
        <begin position="236"/>
        <end position="260"/>
    </location>
</feature>
<evidence type="ECO:0000256" key="4">
    <source>
        <dbReference type="ARBA" id="ARBA00022692"/>
    </source>
</evidence>
<protein>
    <submittedName>
        <fullName evidence="9">Undecaprenyl-phosphate 4-deoxy-4-formamido-L-arabinose transferase</fullName>
        <ecNumber evidence="9">2.4.2.53</ecNumber>
    </submittedName>
</protein>
<dbReference type="Gene3D" id="3.90.550.10">
    <property type="entry name" value="Spore Coat Polysaccharide Biosynthesis Protein SpsA, Chain A"/>
    <property type="match status" value="1"/>
</dbReference>
<organism evidence="9 10">
    <name type="scientific">Urbifossiella limnaea</name>
    <dbReference type="NCBI Taxonomy" id="2528023"/>
    <lineage>
        <taxon>Bacteria</taxon>
        <taxon>Pseudomonadati</taxon>
        <taxon>Planctomycetota</taxon>
        <taxon>Planctomycetia</taxon>
        <taxon>Gemmatales</taxon>
        <taxon>Gemmataceae</taxon>
        <taxon>Urbifossiella</taxon>
    </lineage>
</organism>
<dbReference type="KEGG" id="uli:ETAA1_21000"/>
<name>A0A517XRL6_9BACT</name>
<sequence length="332" mass="36424">MTRAAPRSDVFVSVVAALRSYARFLPAFVDESYKTLDAHYTNFELVLVDNGSRDDTPAVVRELLARYKCVRYLRLSRRQAPETAVMAGLDAAIGDYVVTLHPEFDPPAVIPELVEACRGGADVVVGVAPYPAAPGVSYRVLRWLFQRIAGPTFGANVVRVNSGFRCLTRAAVNALTRVRVRKRHFGLLAAEIGLTTTTHPYRFLARGGKQPRVNLRRSARRAVSLTLGHSVAPLRVVSLLGLGGSALSVLYSLYVIGVYLTKPDVMPGWTGISLQTSGLFFLVFVMLTMIGEHLGRLVDDSGGRPLYHVREEQASAVMLSDLTRRNVMSHSE</sequence>
<dbReference type="EMBL" id="CP036273">
    <property type="protein sequence ID" value="QDU20156.1"/>
    <property type="molecule type" value="Genomic_DNA"/>
</dbReference>